<reference evidence="3 4" key="2">
    <citation type="submission" date="2018-11" db="EMBL/GenBank/DDBJ databases">
        <authorList>
            <consortium name="Pathogen Informatics"/>
        </authorList>
    </citation>
    <scope>NUCLEOTIDE SEQUENCE [LARGE SCALE GENOMIC DNA]</scope>
    <source>
        <strain evidence="3 4">Egypt</strain>
    </source>
</reference>
<protein>
    <submittedName>
        <fullName evidence="5">Protein kinase domain-containing protein</fullName>
    </submittedName>
</protein>
<evidence type="ECO:0000259" key="2">
    <source>
        <dbReference type="PROSITE" id="PS50011"/>
    </source>
</evidence>
<dbReference type="EMBL" id="UZAN01064370">
    <property type="protein sequence ID" value="VDP93721.1"/>
    <property type="molecule type" value="Genomic_DNA"/>
</dbReference>
<dbReference type="Pfam" id="PF00069">
    <property type="entry name" value="Pkinase"/>
    <property type="match status" value="1"/>
</dbReference>
<dbReference type="GO" id="GO:0004672">
    <property type="term" value="F:protein kinase activity"/>
    <property type="evidence" value="ECO:0007669"/>
    <property type="project" value="InterPro"/>
</dbReference>
<dbReference type="OrthoDB" id="4062651at2759"/>
<evidence type="ECO:0000313" key="4">
    <source>
        <dbReference type="Proteomes" id="UP000272942"/>
    </source>
</evidence>
<dbReference type="PROSITE" id="PS00108">
    <property type="entry name" value="PROTEIN_KINASE_ST"/>
    <property type="match status" value="1"/>
</dbReference>
<dbReference type="InterPro" id="IPR050588">
    <property type="entry name" value="WNK_Ser-Thr_kinase"/>
</dbReference>
<keyword evidence="4" id="KW-1185">Reference proteome</keyword>
<sequence>MSANPQKATVSKDETPAATSDPAPACDATTEGAALNGDQSNRPALRQDSTSKISSKKVKILDPKPANEIESDEEDSLSQPGAFDRAASVVPPSTSGPSSDPQTAAATVIDRKKTREERKKEREKKKEEEMLKKYQAEQEAKQKVSAKSKCGRWIKHNLKIGEGGYKFVYRGYDTMEAKNVAWCEFKREHVDTKEKRQAMFKETEIMLKMNHPHIVRCFDVFREWIDMEDPNNQIEEKGVVIIQELMGEGTLKSVIRKNFLEGQCILKFPLITRWWHQILDALRYMHHKIQPPILHRDLKADNCFLYGASDEEYLNVKVGDFGLATHVNNSGRKTMLAPQRCDSCLPLDAVKQIPHLTRMCAKQIMAYYLYNKGFTAGHNTARLF</sequence>
<dbReference type="SUPFAM" id="SSF56112">
    <property type="entry name" value="Protein kinase-like (PK-like)"/>
    <property type="match status" value="1"/>
</dbReference>
<dbReference type="PANTHER" id="PTHR13902">
    <property type="entry name" value="SERINE/THREONINE-PROTEIN KINASE WNK WITH NO LYSINE -RELATED"/>
    <property type="match status" value="1"/>
</dbReference>
<dbReference type="WBParaSite" id="ECPE_0001649201-mRNA-1">
    <property type="protein sequence ID" value="ECPE_0001649201-mRNA-1"/>
    <property type="gene ID" value="ECPE_0001649201"/>
</dbReference>
<accession>A0A183BB64</accession>
<dbReference type="Gene3D" id="1.10.510.10">
    <property type="entry name" value="Transferase(Phosphotransferase) domain 1"/>
    <property type="match status" value="1"/>
</dbReference>
<dbReference type="SMART" id="SM00220">
    <property type="entry name" value="S_TKc"/>
    <property type="match status" value="1"/>
</dbReference>
<dbReference type="Proteomes" id="UP000272942">
    <property type="component" value="Unassembled WGS sequence"/>
</dbReference>
<dbReference type="InterPro" id="IPR011009">
    <property type="entry name" value="Kinase-like_dom_sf"/>
</dbReference>
<dbReference type="PROSITE" id="PS50011">
    <property type="entry name" value="PROTEIN_KINASE_DOM"/>
    <property type="match status" value="1"/>
</dbReference>
<name>A0A183BB64_9TREM</name>
<evidence type="ECO:0000313" key="3">
    <source>
        <dbReference type="EMBL" id="VDP93721.1"/>
    </source>
</evidence>
<reference evidence="5" key="1">
    <citation type="submission" date="2016-06" db="UniProtKB">
        <authorList>
            <consortium name="WormBaseParasite"/>
        </authorList>
    </citation>
    <scope>IDENTIFICATION</scope>
</reference>
<organism evidence="5">
    <name type="scientific">Echinostoma caproni</name>
    <dbReference type="NCBI Taxonomy" id="27848"/>
    <lineage>
        <taxon>Eukaryota</taxon>
        <taxon>Metazoa</taxon>
        <taxon>Spiralia</taxon>
        <taxon>Lophotrochozoa</taxon>
        <taxon>Platyhelminthes</taxon>
        <taxon>Trematoda</taxon>
        <taxon>Digenea</taxon>
        <taxon>Plagiorchiida</taxon>
        <taxon>Echinostomata</taxon>
        <taxon>Echinostomatoidea</taxon>
        <taxon>Echinostomatidae</taxon>
        <taxon>Echinostoma</taxon>
    </lineage>
</organism>
<dbReference type="GO" id="GO:0005524">
    <property type="term" value="F:ATP binding"/>
    <property type="evidence" value="ECO:0007669"/>
    <property type="project" value="InterPro"/>
</dbReference>
<feature type="compositionally biased region" description="Basic and acidic residues" evidence="1">
    <location>
        <begin position="109"/>
        <end position="127"/>
    </location>
</feature>
<dbReference type="InterPro" id="IPR008271">
    <property type="entry name" value="Ser/Thr_kinase_AS"/>
</dbReference>
<proteinExistence type="predicted"/>
<dbReference type="AlphaFoldDB" id="A0A183BB64"/>
<feature type="region of interest" description="Disordered" evidence="1">
    <location>
        <begin position="1"/>
        <end position="127"/>
    </location>
</feature>
<dbReference type="InterPro" id="IPR000719">
    <property type="entry name" value="Prot_kinase_dom"/>
</dbReference>
<evidence type="ECO:0000313" key="5">
    <source>
        <dbReference type="WBParaSite" id="ECPE_0001649201-mRNA-1"/>
    </source>
</evidence>
<feature type="compositionally biased region" description="Low complexity" evidence="1">
    <location>
        <begin position="88"/>
        <end position="101"/>
    </location>
</feature>
<evidence type="ECO:0000256" key="1">
    <source>
        <dbReference type="SAM" id="MobiDB-lite"/>
    </source>
</evidence>
<feature type="domain" description="Protein kinase" evidence="2">
    <location>
        <begin position="154"/>
        <end position="384"/>
    </location>
</feature>
<dbReference type="Gene3D" id="3.30.200.20">
    <property type="entry name" value="Phosphorylase Kinase, domain 1"/>
    <property type="match status" value="1"/>
</dbReference>
<gene>
    <name evidence="3" type="ORF">ECPE_LOCUS16449</name>
</gene>